<feature type="compositionally biased region" description="Basic residues" evidence="1">
    <location>
        <begin position="48"/>
        <end position="57"/>
    </location>
</feature>
<dbReference type="Proteomes" id="UP001164743">
    <property type="component" value="Chromosome 11A"/>
</dbReference>
<reference evidence="2" key="1">
    <citation type="submission" date="2022-10" db="EMBL/GenBank/DDBJ databases">
        <title>Puccinia triticina Genome sequencing and assembly.</title>
        <authorList>
            <person name="Li C."/>
        </authorList>
    </citation>
    <scope>NUCLEOTIDE SEQUENCE</scope>
    <source>
        <strain evidence="2">Pt15</strain>
    </source>
</reference>
<feature type="region of interest" description="Disordered" evidence="1">
    <location>
        <begin position="11"/>
        <end position="89"/>
    </location>
</feature>
<organism evidence="2 3">
    <name type="scientific">Puccinia triticina</name>
    <dbReference type="NCBI Taxonomy" id="208348"/>
    <lineage>
        <taxon>Eukaryota</taxon>
        <taxon>Fungi</taxon>
        <taxon>Dikarya</taxon>
        <taxon>Basidiomycota</taxon>
        <taxon>Pucciniomycotina</taxon>
        <taxon>Pucciniomycetes</taxon>
        <taxon>Pucciniales</taxon>
        <taxon>Pucciniaceae</taxon>
        <taxon>Puccinia</taxon>
    </lineage>
</organism>
<dbReference type="GeneID" id="77802342"/>
<evidence type="ECO:0000313" key="3">
    <source>
        <dbReference type="Proteomes" id="UP001164743"/>
    </source>
</evidence>
<name>A0ABY7CZ21_9BASI</name>
<sequence>MLRVVNLRSLPGSGDWHFSSIAAPPAKRGRPSSSAPTPAPPPHSRAVPAKRGRPKKIPKVETSVTFKPKPLANVNGERIRAQTEAWQEH</sequence>
<keyword evidence="3" id="KW-1185">Reference proteome</keyword>
<dbReference type="EMBL" id="CP110431">
    <property type="protein sequence ID" value="WAQ89366.1"/>
    <property type="molecule type" value="Genomic_DNA"/>
</dbReference>
<dbReference type="RefSeq" id="XP_053024921.1">
    <property type="nucleotide sequence ID" value="XM_053161458.1"/>
</dbReference>
<protein>
    <submittedName>
        <fullName evidence="2">Uncharacterized protein</fullName>
    </submittedName>
</protein>
<proteinExistence type="predicted"/>
<evidence type="ECO:0000313" key="2">
    <source>
        <dbReference type="EMBL" id="WAQ89366.1"/>
    </source>
</evidence>
<feature type="compositionally biased region" description="Basic and acidic residues" evidence="1">
    <location>
        <begin position="77"/>
        <end position="89"/>
    </location>
</feature>
<accession>A0ABY7CZ21</accession>
<evidence type="ECO:0000256" key="1">
    <source>
        <dbReference type="SAM" id="MobiDB-lite"/>
    </source>
</evidence>
<gene>
    <name evidence="2" type="ORF">PtA15_11A53</name>
</gene>